<evidence type="ECO:0008006" key="4">
    <source>
        <dbReference type="Google" id="ProtNLM"/>
    </source>
</evidence>
<organism evidence="2 3">
    <name type="scientific">Lineolata rhizophorae</name>
    <dbReference type="NCBI Taxonomy" id="578093"/>
    <lineage>
        <taxon>Eukaryota</taxon>
        <taxon>Fungi</taxon>
        <taxon>Dikarya</taxon>
        <taxon>Ascomycota</taxon>
        <taxon>Pezizomycotina</taxon>
        <taxon>Dothideomycetes</taxon>
        <taxon>Dothideomycetes incertae sedis</taxon>
        <taxon>Lineolatales</taxon>
        <taxon>Lineolataceae</taxon>
        <taxon>Lineolata</taxon>
    </lineage>
</organism>
<dbReference type="EMBL" id="MU001679">
    <property type="protein sequence ID" value="KAF2457893.1"/>
    <property type="molecule type" value="Genomic_DNA"/>
</dbReference>
<proteinExistence type="predicted"/>
<evidence type="ECO:0000313" key="3">
    <source>
        <dbReference type="Proteomes" id="UP000799766"/>
    </source>
</evidence>
<sequence>MNELQPGDYVLIKGAGDRFMRPAVIYPADRPEIPSNFRDEKPAGNYKCVLVVGKMVFVWVHVDSLHEYSDEYLCSHRAQFEEHGAKDIWEAHQFVMEHAFPEIEYWGEFLRQTRRPQEGVTSNTAVASRGMGSIYSGPASPFQSQVTRWETFSREFVSSTTTYESQQQPMLGNVGDLNPQQPEGPPLEDDKKGKSPIQGQTERRPTEDNKTGKKRVRAPRKPAGTATQKKTAGSTTSKRNAGRAAQNKKDTATRKKRVEFASPPPSPCPSDDTEYGGIPGLPYVKTEDTDEPPSGVIASLDKDELEIIGERPKERPVGSFTTGLEKMPTQAKPVTSAMKHKNLIASSTKPEDTPAVEDIKGKKRLNTEVENPNQVEVPNRDKRSKKSSEMPEMIEVPDDNKNKQTGNFAETPSEAKTTSKAREGVRFDVPSNGGQPLRIIKPDNKDIIKIPNAGPNVVTVIVGKDTPEFFILPLESLKAHGHIVKEFEYTADSGILFDVRKSWSIPGLHFEPIAQFLREGEFTPKIVKNSSGDDELESVTKHDLRGQELLPFLSRVYLVAAQLQLMDIILLAFQKIVMFDDWPLKDALLLARCLWSRKTPGFEDECEPVMKEYVLDFLAERFDMYNLVMPEVFWEQLSHDKDLKIAVLEASLQKMKEKLTNGASDNSQ</sequence>
<feature type="compositionally biased region" description="Basic and acidic residues" evidence="1">
    <location>
        <begin position="349"/>
        <end position="360"/>
    </location>
</feature>
<name>A0A6A6P344_9PEZI</name>
<accession>A0A6A6P344</accession>
<evidence type="ECO:0000256" key="1">
    <source>
        <dbReference type="SAM" id="MobiDB-lite"/>
    </source>
</evidence>
<feature type="compositionally biased region" description="Polar residues" evidence="1">
    <location>
        <begin position="403"/>
        <end position="418"/>
    </location>
</feature>
<dbReference type="Proteomes" id="UP000799766">
    <property type="component" value="Unassembled WGS sequence"/>
</dbReference>
<feature type="region of interest" description="Disordered" evidence="1">
    <location>
        <begin position="160"/>
        <end position="419"/>
    </location>
</feature>
<feature type="compositionally biased region" description="Polar residues" evidence="1">
    <location>
        <begin position="225"/>
        <end position="239"/>
    </location>
</feature>
<reference evidence="2" key="1">
    <citation type="journal article" date="2020" name="Stud. Mycol.">
        <title>101 Dothideomycetes genomes: a test case for predicting lifestyles and emergence of pathogens.</title>
        <authorList>
            <person name="Haridas S."/>
            <person name="Albert R."/>
            <person name="Binder M."/>
            <person name="Bloem J."/>
            <person name="Labutti K."/>
            <person name="Salamov A."/>
            <person name="Andreopoulos B."/>
            <person name="Baker S."/>
            <person name="Barry K."/>
            <person name="Bills G."/>
            <person name="Bluhm B."/>
            <person name="Cannon C."/>
            <person name="Castanera R."/>
            <person name="Culley D."/>
            <person name="Daum C."/>
            <person name="Ezra D."/>
            <person name="Gonzalez J."/>
            <person name="Henrissat B."/>
            <person name="Kuo A."/>
            <person name="Liang C."/>
            <person name="Lipzen A."/>
            <person name="Lutzoni F."/>
            <person name="Magnuson J."/>
            <person name="Mondo S."/>
            <person name="Nolan M."/>
            <person name="Ohm R."/>
            <person name="Pangilinan J."/>
            <person name="Park H.-J."/>
            <person name="Ramirez L."/>
            <person name="Alfaro M."/>
            <person name="Sun H."/>
            <person name="Tritt A."/>
            <person name="Yoshinaga Y."/>
            <person name="Zwiers L.-H."/>
            <person name="Turgeon B."/>
            <person name="Goodwin S."/>
            <person name="Spatafora J."/>
            <person name="Crous P."/>
            <person name="Grigoriev I."/>
        </authorList>
    </citation>
    <scope>NUCLEOTIDE SEQUENCE</scope>
    <source>
        <strain evidence="2">ATCC 16933</strain>
    </source>
</reference>
<feature type="compositionally biased region" description="Basic and acidic residues" evidence="1">
    <location>
        <begin position="201"/>
        <end position="211"/>
    </location>
</feature>
<keyword evidence="3" id="KW-1185">Reference proteome</keyword>
<evidence type="ECO:0000313" key="2">
    <source>
        <dbReference type="EMBL" id="KAF2457893.1"/>
    </source>
</evidence>
<protein>
    <recommendedName>
        <fullName evidence="4">BTB domain-containing protein</fullName>
    </recommendedName>
</protein>
<dbReference type="AlphaFoldDB" id="A0A6A6P344"/>
<feature type="compositionally biased region" description="Polar residues" evidence="1">
    <location>
        <begin position="160"/>
        <end position="170"/>
    </location>
</feature>
<feature type="compositionally biased region" description="Basic and acidic residues" evidence="1">
    <location>
        <begin position="378"/>
        <end position="389"/>
    </location>
</feature>
<gene>
    <name evidence="2" type="ORF">BDY21DRAFT_371422</name>
</gene>